<dbReference type="KEGG" id="thel:IG193_06760"/>
<dbReference type="AlphaFoldDB" id="A0A7L9FFR9"/>
<name>A0A7L9FFR9_9CREN</name>
<evidence type="ECO:0000313" key="2">
    <source>
        <dbReference type="Proteomes" id="UP000594121"/>
    </source>
</evidence>
<dbReference type="RefSeq" id="WP_192818423.1">
    <property type="nucleotide sequence ID" value="NZ_CP062310.1"/>
</dbReference>
<sequence length="55" mass="6163">MEPGKRAVVLAAVIAYIHSRRRREKSRAATPGYPVRAWRLARLLDAAEEDVTCQG</sequence>
<dbReference type="Proteomes" id="UP000594121">
    <property type="component" value="Chromosome"/>
</dbReference>
<proteinExistence type="predicted"/>
<dbReference type="GeneID" id="59149582"/>
<keyword evidence="2" id="KW-1185">Reference proteome</keyword>
<gene>
    <name evidence="1" type="ORF">IG193_06760</name>
</gene>
<accession>A0A7L9FFR9</accession>
<organism evidence="1 2">
    <name type="scientific">Infirmifilum lucidum</name>
    <dbReference type="NCBI Taxonomy" id="2776706"/>
    <lineage>
        <taxon>Archaea</taxon>
        <taxon>Thermoproteota</taxon>
        <taxon>Thermoprotei</taxon>
        <taxon>Thermofilales</taxon>
        <taxon>Thermofilaceae</taxon>
        <taxon>Infirmifilum</taxon>
    </lineage>
</organism>
<evidence type="ECO:0000313" key="1">
    <source>
        <dbReference type="EMBL" id="QOJ78451.1"/>
    </source>
</evidence>
<dbReference type="EMBL" id="CP062310">
    <property type="protein sequence ID" value="QOJ78451.1"/>
    <property type="molecule type" value="Genomic_DNA"/>
</dbReference>
<reference evidence="1 2" key="1">
    <citation type="submission" date="2020-10" db="EMBL/GenBank/DDBJ databases">
        <title>Thermofilum lucidum 3507LT sp. nov. a novel member of Thermofilaceae family isolated from Chile hot spring, and proposal of description order Thermofilales.</title>
        <authorList>
            <person name="Zayulina K.S."/>
            <person name="Elcheninov A.G."/>
            <person name="Toshchakov S.V."/>
            <person name="Kublanov I.V."/>
        </authorList>
    </citation>
    <scope>NUCLEOTIDE SEQUENCE [LARGE SCALE GENOMIC DNA]</scope>
    <source>
        <strain evidence="1 2">3507LT</strain>
    </source>
</reference>
<protein>
    <submittedName>
        <fullName evidence="1">Uncharacterized protein</fullName>
    </submittedName>
</protein>
<dbReference type="InParanoid" id="A0A7L9FFR9"/>